<proteinExistence type="predicted"/>
<dbReference type="SUPFAM" id="SSF53335">
    <property type="entry name" value="S-adenosyl-L-methionine-dependent methyltransferases"/>
    <property type="match status" value="1"/>
</dbReference>
<name>A0ABS5M0H8_9MICO</name>
<protein>
    <recommendedName>
        <fullName evidence="3">Site-specific DNA-methyltransferase</fullName>
    </recommendedName>
</protein>
<organism evidence="1 2">
    <name type="scientific">Leucobacter manosquensis</name>
    <dbReference type="NCBI Taxonomy" id="2810611"/>
    <lineage>
        <taxon>Bacteria</taxon>
        <taxon>Bacillati</taxon>
        <taxon>Actinomycetota</taxon>
        <taxon>Actinomycetes</taxon>
        <taxon>Micrococcales</taxon>
        <taxon>Microbacteriaceae</taxon>
        <taxon>Leucobacter</taxon>
    </lineage>
</organism>
<dbReference type="RefSeq" id="WP_211647869.1">
    <property type="nucleotide sequence ID" value="NZ_JAFEVO010000001.1"/>
</dbReference>
<dbReference type="Proteomes" id="UP000811492">
    <property type="component" value="Unassembled WGS sequence"/>
</dbReference>
<reference evidence="1 2" key="1">
    <citation type="submission" date="2021-02" db="EMBL/GenBank/DDBJ databases">
        <title>Draft genome and description of Leucobacter sp nov strain Marseille-Q4368.</title>
        <authorList>
            <person name="Boxberger M."/>
            <person name="La Scola B."/>
        </authorList>
    </citation>
    <scope>NUCLEOTIDE SEQUENCE [LARGE SCALE GENOMIC DNA]</scope>
    <source>
        <strain evidence="1 2">Marseille-Q4368</strain>
    </source>
</reference>
<sequence>MKLAIADPPYPPIFGERFDTVSDEGRLTVRSRARRWYGDGTRAQTDSAPADFHPDAGRWDDITEHRRLIEQLLDEYDGWAIATTPDGLGAYLPLPVSARVAAWIRPNGMPGGGRLLSRWEPVIVFVPESRRRGEQLRIPDVLTAAAPRRGFAGAKPAEWTRWVLAMLGYAPGADTVDDLFPGSGAVAAAADGLLPIEEFGL</sequence>
<comment type="caution">
    <text evidence="1">The sequence shown here is derived from an EMBL/GenBank/DDBJ whole genome shotgun (WGS) entry which is preliminary data.</text>
</comment>
<evidence type="ECO:0008006" key="3">
    <source>
        <dbReference type="Google" id="ProtNLM"/>
    </source>
</evidence>
<gene>
    <name evidence="1" type="ORF">JSQ98_00485</name>
</gene>
<dbReference type="InterPro" id="IPR029063">
    <property type="entry name" value="SAM-dependent_MTases_sf"/>
</dbReference>
<evidence type="ECO:0000313" key="1">
    <source>
        <dbReference type="EMBL" id="MBS3180694.1"/>
    </source>
</evidence>
<accession>A0ABS5M0H8</accession>
<dbReference type="EMBL" id="JAFEVO010000001">
    <property type="protein sequence ID" value="MBS3180694.1"/>
    <property type="molecule type" value="Genomic_DNA"/>
</dbReference>
<evidence type="ECO:0000313" key="2">
    <source>
        <dbReference type="Proteomes" id="UP000811492"/>
    </source>
</evidence>
<keyword evidence="2" id="KW-1185">Reference proteome</keyword>